<dbReference type="EMBL" id="GL629807">
    <property type="protein sequence ID" value="EFW99763.1"/>
    <property type="molecule type" value="Genomic_DNA"/>
</dbReference>
<dbReference type="RefSeq" id="XP_014169495.1">
    <property type="nucleotide sequence ID" value="XM_014314020.1"/>
</dbReference>
<feature type="region of interest" description="Disordered" evidence="1">
    <location>
        <begin position="90"/>
        <end position="114"/>
    </location>
</feature>
<reference evidence="2 3" key="1">
    <citation type="journal article" date="2011" name="Proc. Natl. Acad. Sci. U.S.A.">
        <title>Genome and transcriptome analyses of the mountain pine beetle-fungal symbiont Grosmannia clavigera, a lodgepole pine pathogen.</title>
        <authorList>
            <person name="DiGuistini S."/>
            <person name="Wang Y."/>
            <person name="Liao N.Y."/>
            <person name="Taylor G."/>
            <person name="Tanguay P."/>
            <person name="Feau N."/>
            <person name="Henrissat B."/>
            <person name="Chan S.K."/>
            <person name="Hesse-Orce U."/>
            <person name="Alamouti S.M."/>
            <person name="Tsui C.K.M."/>
            <person name="Docking R.T."/>
            <person name="Levasseur A."/>
            <person name="Haridas S."/>
            <person name="Robertson G."/>
            <person name="Birol I."/>
            <person name="Holt R.A."/>
            <person name="Marra M.A."/>
            <person name="Hamelin R.C."/>
            <person name="Hirst M."/>
            <person name="Jones S.J.M."/>
            <person name="Bohlmann J."/>
            <person name="Breuil C."/>
        </authorList>
    </citation>
    <scope>NUCLEOTIDE SEQUENCE [LARGE SCALE GENOMIC DNA]</scope>
    <source>
        <strain evidence="3">kw1407 / UAMH 11150</strain>
    </source>
</reference>
<dbReference type="GeneID" id="25981717"/>
<dbReference type="HOGENOM" id="CLU_444212_0_0_1"/>
<dbReference type="eggNOG" id="ENOG502SPEQ">
    <property type="taxonomic scope" value="Eukaryota"/>
</dbReference>
<protein>
    <submittedName>
        <fullName evidence="2">Uncharacterized protein</fullName>
    </submittedName>
</protein>
<feature type="compositionally biased region" description="Low complexity" evidence="1">
    <location>
        <begin position="100"/>
        <end position="113"/>
    </location>
</feature>
<feature type="compositionally biased region" description="Basic residues" evidence="1">
    <location>
        <begin position="90"/>
        <end position="99"/>
    </location>
</feature>
<organism evidence="3">
    <name type="scientific">Grosmannia clavigera (strain kw1407 / UAMH 11150)</name>
    <name type="common">Blue stain fungus</name>
    <name type="synonym">Graphiocladiella clavigera</name>
    <dbReference type="NCBI Taxonomy" id="655863"/>
    <lineage>
        <taxon>Eukaryota</taxon>
        <taxon>Fungi</taxon>
        <taxon>Dikarya</taxon>
        <taxon>Ascomycota</taxon>
        <taxon>Pezizomycotina</taxon>
        <taxon>Sordariomycetes</taxon>
        <taxon>Sordariomycetidae</taxon>
        <taxon>Ophiostomatales</taxon>
        <taxon>Ophiostomataceae</taxon>
        <taxon>Leptographium</taxon>
    </lineage>
</organism>
<evidence type="ECO:0000256" key="1">
    <source>
        <dbReference type="SAM" id="MobiDB-lite"/>
    </source>
</evidence>
<feature type="region of interest" description="Disordered" evidence="1">
    <location>
        <begin position="285"/>
        <end position="362"/>
    </location>
</feature>
<dbReference type="OrthoDB" id="5428259at2759"/>
<evidence type="ECO:0000313" key="3">
    <source>
        <dbReference type="Proteomes" id="UP000007796"/>
    </source>
</evidence>
<accession>F0XRB7</accession>
<name>F0XRB7_GROCL</name>
<evidence type="ECO:0000313" key="2">
    <source>
        <dbReference type="EMBL" id="EFW99763.1"/>
    </source>
</evidence>
<dbReference type="STRING" id="655863.F0XRB7"/>
<dbReference type="Proteomes" id="UP000007796">
    <property type="component" value="Unassembled WGS sequence"/>
</dbReference>
<dbReference type="AlphaFoldDB" id="F0XRB7"/>
<sequence>MAAVAPMEVCKGEDIRPIPLECVLCPKRPSFSDVSHLLTHVSSKSHLHQKFNMEFKAKTEIGARERLRRYEEWYSINGIETLLSDRLAAKNHKTARRGRSSTSSAKSRQSTSTVDSIKMDFDAASGFHTPDHFPATGHWNATPLFFNDTPNTSYMDESAYHTPASNGQQPSYFFQENAAVTNSDMRHQSLMSDIDSISHTVASDLDRALSIDLLDDDGQENRLKGVVWPGMALFDSATADQKRKRNQRKDGGVIEQMKLTSEAVMATETVWGLNGDIYKVRDIYASPSIDGSPPNSPVRKRKYRPRNTPTITGTLESLGVGDGIDGRPKRKRAGRTTAGEATNSLQTRGVGKTGEKGGKKKKAEGLDTICGAEVHGLPMVDATDRATFNVFYEGSGNNQGQHNRPALQQLDPNMSLAESGSLFKNAQSSRFFDSEAESAQLGFRSQAASFGSGLHGMGNSPMTSLNAHSGGMYATFDSQLFAGGNGDEGSTGPFHGAHGRRLGFAFGLDANANPFGFVEQRDASLREPSFSEQAFRNSAALFDV</sequence>
<proteinExistence type="predicted"/>
<dbReference type="InParanoid" id="F0XRB7"/>
<keyword evidence="3" id="KW-1185">Reference proteome</keyword>
<gene>
    <name evidence="2" type="ORF">CMQ_81</name>
</gene>